<evidence type="ECO:0000256" key="3">
    <source>
        <dbReference type="ARBA" id="ARBA00022448"/>
    </source>
</evidence>
<evidence type="ECO:0000256" key="4">
    <source>
        <dbReference type="ARBA" id="ARBA00022692"/>
    </source>
</evidence>
<dbReference type="NCBIfam" id="TIGR00967">
    <property type="entry name" value="3a0501s007"/>
    <property type="match status" value="1"/>
</dbReference>
<evidence type="ECO:0000256" key="2">
    <source>
        <dbReference type="ARBA" id="ARBA00005751"/>
    </source>
</evidence>
<feature type="transmembrane region" description="Helical" evidence="9">
    <location>
        <begin position="204"/>
        <end position="226"/>
    </location>
</feature>
<feature type="transmembrane region" description="Helical" evidence="9">
    <location>
        <begin position="143"/>
        <end position="164"/>
    </location>
</feature>
<evidence type="ECO:0000256" key="6">
    <source>
        <dbReference type="ARBA" id="ARBA00022989"/>
    </source>
</evidence>
<comment type="function">
    <text evidence="9 10">The central subunit of the protein translocation channel SecYEG. Consists of two halves formed by TMs 1-5 and 6-10. These two domains form a lateral gate at the front which open onto the bilayer between TMs 2 and 7, and are clamped together by SecE at the back. The channel is closed by both a pore ring composed of hydrophobic SecY resides and a short helix (helix 2A) on the extracellular side of the membrane which forms a plug. The plug probably moves laterally to allow the channel to open. The ring and the pore may move independently.</text>
</comment>
<keyword evidence="7 9" id="KW-0811">Translocation</keyword>
<dbReference type="HAMAP" id="MF_01465">
    <property type="entry name" value="SecY"/>
    <property type="match status" value="1"/>
</dbReference>
<evidence type="ECO:0000256" key="12">
    <source>
        <dbReference type="RuleBase" id="RU004349"/>
    </source>
</evidence>
<reference evidence="14" key="1">
    <citation type="submission" date="2021-07" db="EMBL/GenBank/DDBJ databases">
        <title>Complete genome sequencing of a Clostridium isolate.</title>
        <authorList>
            <person name="Ueki A."/>
            <person name="Tonouchi A."/>
        </authorList>
    </citation>
    <scope>NUCLEOTIDE SEQUENCE [LARGE SCALE GENOMIC DNA]</scope>
    <source>
        <strain evidence="14">C5S11</strain>
    </source>
</reference>
<feature type="transmembrane region" description="Helical" evidence="9">
    <location>
        <begin position="311"/>
        <end position="329"/>
    </location>
</feature>
<feature type="transmembrane region" description="Helical" evidence="9">
    <location>
        <begin position="394"/>
        <end position="412"/>
    </location>
</feature>
<dbReference type="InterPro" id="IPR030659">
    <property type="entry name" value="SecY_CS"/>
</dbReference>
<gene>
    <name evidence="9 13" type="primary">secY</name>
    <name evidence="13" type="ORF">psyc5s11_01860</name>
</gene>
<proteinExistence type="inferred from homology"/>
<keyword evidence="5 9" id="KW-0653">Protein transport</keyword>
<feature type="transmembrane region" description="Helical" evidence="9">
    <location>
        <begin position="176"/>
        <end position="198"/>
    </location>
</feature>
<name>A0ABN6IQG9_9CLOT</name>
<dbReference type="PROSITE" id="PS00756">
    <property type="entry name" value="SECY_2"/>
    <property type="match status" value="1"/>
</dbReference>
<feature type="transmembrane region" description="Helical" evidence="9">
    <location>
        <begin position="115"/>
        <end position="137"/>
    </location>
</feature>
<feature type="transmembrane region" description="Helical" evidence="9">
    <location>
        <begin position="18"/>
        <end position="36"/>
    </location>
</feature>
<keyword evidence="4 9" id="KW-0812">Transmembrane</keyword>
<evidence type="ECO:0000313" key="14">
    <source>
        <dbReference type="Proteomes" id="UP000824633"/>
    </source>
</evidence>
<evidence type="ECO:0000256" key="9">
    <source>
        <dbReference type="HAMAP-Rule" id="MF_01465"/>
    </source>
</evidence>
<dbReference type="Proteomes" id="UP000824633">
    <property type="component" value="Chromosome"/>
</dbReference>
<evidence type="ECO:0000256" key="11">
    <source>
        <dbReference type="RuleBase" id="RU003484"/>
    </source>
</evidence>
<evidence type="ECO:0000256" key="10">
    <source>
        <dbReference type="RuleBase" id="RU000537"/>
    </source>
</evidence>
<feature type="transmembrane region" description="Helical" evidence="9">
    <location>
        <begin position="370"/>
        <end position="388"/>
    </location>
</feature>
<dbReference type="PANTHER" id="PTHR10906">
    <property type="entry name" value="SECY/SEC61-ALPHA FAMILY MEMBER"/>
    <property type="match status" value="1"/>
</dbReference>
<dbReference type="EMBL" id="AP024849">
    <property type="protein sequence ID" value="BCZ44119.1"/>
    <property type="molecule type" value="Genomic_DNA"/>
</dbReference>
<dbReference type="Gene3D" id="1.10.3370.10">
    <property type="entry name" value="SecY subunit domain"/>
    <property type="match status" value="1"/>
</dbReference>
<dbReference type="InterPro" id="IPR023201">
    <property type="entry name" value="SecY_dom_sf"/>
</dbReference>
<dbReference type="InterPro" id="IPR026593">
    <property type="entry name" value="SecY"/>
</dbReference>
<sequence>MLQTLKNAFKVPELRKKILWTILLVAVFRMGSHIPLPGINSDYLKSLASSGGLLGFYDMISGGAFSRSSILALGVMPYINASIIVQLLTVAIPQLEQLSKEGQNGRKKIQNATRYVAFAISFVLAYGIFATISSSGATRDLQIMQKAIVIFALVVGSTFCMWLGDQLTVKGIGNGTSILIFVNIISRVPVNIGSMITLKEAGNASIVEIVLFGIFIVLMLGMILYFSLSERRIPVQYAGKFASGNSNMVKSQSTHIPLSIIGSAVLAIIFSMSVMEFPKTMATLFGGIGESQKEWAKWILTNNTSVFNQKSWMYIVLYAILTVFFNWFYTQITFKPDEMSENLHKSAGFVPGVRPGEETTIYFERVLNRLSFIGGILAAFLAITPTIIQNYTQFQNISFSGTGLLIVINVALDFTRKVESQMVVRHYKGFLK</sequence>
<keyword evidence="9" id="KW-1003">Cell membrane</keyword>
<keyword evidence="8 9" id="KW-0472">Membrane</keyword>
<evidence type="ECO:0000256" key="5">
    <source>
        <dbReference type="ARBA" id="ARBA00022927"/>
    </source>
</evidence>
<dbReference type="PRINTS" id="PR00303">
    <property type="entry name" value="SECYTRNLCASE"/>
</dbReference>
<evidence type="ECO:0000256" key="1">
    <source>
        <dbReference type="ARBA" id="ARBA00004141"/>
    </source>
</evidence>
<dbReference type="RefSeq" id="WP_224035830.1">
    <property type="nucleotide sequence ID" value="NZ_AP024849.1"/>
</dbReference>
<accession>A0ABN6IQG9</accession>
<dbReference type="PIRSF" id="PIRSF004557">
    <property type="entry name" value="SecY"/>
    <property type="match status" value="1"/>
</dbReference>
<dbReference type="InterPro" id="IPR002208">
    <property type="entry name" value="SecY/SEC61-alpha"/>
</dbReference>
<evidence type="ECO:0000313" key="13">
    <source>
        <dbReference type="EMBL" id="BCZ44119.1"/>
    </source>
</evidence>
<dbReference type="PROSITE" id="PS00755">
    <property type="entry name" value="SECY_1"/>
    <property type="match status" value="1"/>
</dbReference>
<dbReference type="Pfam" id="PF00344">
    <property type="entry name" value="SecY"/>
    <property type="match status" value="1"/>
</dbReference>
<keyword evidence="14" id="KW-1185">Reference proteome</keyword>
<comment type="similarity">
    <text evidence="2 9 12">Belongs to the SecY/SEC61-alpha family.</text>
</comment>
<comment type="subunit">
    <text evidence="9">Component of the Sec protein translocase complex. Heterotrimer consisting of SecY, SecE and SecG subunits. The heterotrimers can form oligomers, although 1 heterotrimer is thought to be able to translocate proteins. Interacts with the ribosome. Interacts with SecDF, and other proteins may be involved. Interacts with SecA.</text>
</comment>
<feature type="transmembrane region" description="Helical" evidence="9">
    <location>
        <begin position="256"/>
        <end position="275"/>
    </location>
</feature>
<dbReference type="SUPFAM" id="SSF103491">
    <property type="entry name" value="Preprotein translocase SecY subunit"/>
    <property type="match status" value="1"/>
</dbReference>
<protein>
    <recommendedName>
        <fullName evidence="9 10">Protein translocase subunit SecY</fullName>
    </recommendedName>
</protein>
<evidence type="ECO:0000256" key="7">
    <source>
        <dbReference type="ARBA" id="ARBA00023010"/>
    </source>
</evidence>
<keyword evidence="6 9" id="KW-1133">Transmembrane helix</keyword>
<keyword evidence="3 9" id="KW-0813">Transport</keyword>
<evidence type="ECO:0000256" key="8">
    <source>
        <dbReference type="ARBA" id="ARBA00023136"/>
    </source>
</evidence>
<comment type="subcellular location">
    <subcellularLocation>
        <location evidence="9">Cell membrane</location>
        <topology evidence="9">Multi-pass membrane protein</topology>
    </subcellularLocation>
    <subcellularLocation>
        <location evidence="1 11">Membrane</location>
        <topology evidence="1 11">Multi-pass membrane protein</topology>
    </subcellularLocation>
</comment>
<feature type="transmembrane region" description="Helical" evidence="9">
    <location>
        <begin position="75"/>
        <end position="95"/>
    </location>
</feature>
<organism evidence="13 14">
    <name type="scientific">Clostridium gelidum</name>
    <dbReference type="NCBI Taxonomy" id="704125"/>
    <lineage>
        <taxon>Bacteria</taxon>
        <taxon>Bacillati</taxon>
        <taxon>Bacillota</taxon>
        <taxon>Clostridia</taxon>
        <taxon>Eubacteriales</taxon>
        <taxon>Clostridiaceae</taxon>
        <taxon>Clostridium</taxon>
    </lineage>
</organism>